<evidence type="ECO:0000256" key="10">
    <source>
        <dbReference type="PIRSR" id="PIRSR617736-2"/>
    </source>
</evidence>
<keyword evidence="7 11" id="KW-0326">Glycosidase</keyword>
<keyword evidence="5" id="KW-0136">Cellulose degradation</keyword>
<reference evidence="13" key="1">
    <citation type="submission" date="2016-10" db="EMBL/GenBank/DDBJ databases">
        <authorList>
            <person name="Varghese N."/>
            <person name="Submissions S."/>
        </authorList>
    </citation>
    <scope>NUCLEOTIDE SEQUENCE [LARGE SCALE GENOMIC DNA]</scope>
    <source>
        <strain evidence="13">CGMCC 1.6963</strain>
    </source>
</reference>
<keyword evidence="6" id="KW-0119">Carbohydrate metabolism</keyword>
<dbReference type="PROSITE" id="PS00653">
    <property type="entry name" value="GLYCOSYL_HYDROL_F1_2"/>
    <property type="match status" value="1"/>
</dbReference>
<dbReference type="InterPro" id="IPR033132">
    <property type="entry name" value="GH_1_N_CS"/>
</dbReference>
<evidence type="ECO:0000313" key="12">
    <source>
        <dbReference type="EMBL" id="SES45556.1"/>
    </source>
</evidence>
<dbReference type="AlphaFoldDB" id="A0A1H9XH81"/>
<feature type="binding site" evidence="10">
    <location>
        <position position="169"/>
    </location>
    <ligand>
        <name>substrate</name>
    </ligand>
</feature>
<dbReference type="Gene3D" id="3.20.20.80">
    <property type="entry name" value="Glycosidases"/>
    <property type="match status" value="1"/>
</dbReference>
<evidence type="ECO:0000256" key="8">
    <source>
        <dbReference type="ARBA" id="ARBA00023326"/>
    </source>
</evidence>
<feature type="binding site" evidence="10">
    <location>
        <position position="346"/>
    </location>
    <ligand>
        <name>substrate</name>
    </ligand>
</feature>
<feature type="active site" description="Proton donor" evidence="9">
    <location>
        <position position="214"/>
    </location>
</feature>
<dbReference type="FunFam" id="3.20.20.80:FF:000004">
    <property type="entry name" value="Beta-glucosidase 6-phospho-beta-glucosidase"/>
    <property type="match status" value="1"/>
</dbReference>
<evidence type="ECO:0000256" key="11">
    <source>
        <dbReference type="RuleBase" id="RU361175"/>
    </source>
</evidence>
<dbReference type="Proteomes" id="UP000199019">
    <property type="component" value="Unassembled WGS sequence"/>
</dbReference>
<evidence type="ECO:0000256" key="3">
    <source>
        <dbReference type="ARBA" id="ARBA00012744"/>
    </source>
</evidence>
<keyword evidence="4 11" id="KW-0378">Hydrolase</keyword>
<dbReference type="OrthoDB" id="9765195at2"/>
<accession>A0A1H9XH81</accession>
<feature type="binding site" evidence="10">
    <location>
        <begin position="445"/>
        <end position="446"/>
    </location>
    <ligand>
        <name>substrate</name>
    </ligand>
</feature>
<organism evidence="12 13">
    <name type="scientific">Pedococcus cremeus</name>
    <dbReference type="NCBI Taxonomy" id="587636"/>
    <lineage>
        <taxon>Bacteria</taxon>
        <taxon>Bacillati</taxon>
        <taxon>Actinomycetota</taxon>
        <taxon>Actinomycetes</taxon>
        <taxon>Micrococcales</taxon>
        <taxon>Intrasporangiaceae</taxon>
        <taxon>Pedococcus</taxon>
    </lineage>
</organism>
<dbReference type="InterPro" id="IPR017853">
    <property type="entry name" value="GH"/>
</dbReference>
<dbReference type="PANTHER" id="PTHR10353">
    <property type="entry name" value="GLYCOSYL HYDROLASE"/>
    <property type="match status" value="1"/>
</dbReference>
<feature type="active site" description="Nucleophile" evidence="9">
    <location>
        <position position="395"/>
    </location>
</feature>
<dbReference type="PANTHER" id="PTHR10353:SF36">
    <property type="entry name" value="LP05116P"/>
    <property type="match status" value="1"/>
</dbReference>
<protein>
    <recommendedName>
        <fullName evidence="3 11">Beta-glucosidase</fullName>
        <ecNumber evidence="3 11">3.2.1.21</ecNumber>
    </recommendedName>
</protein>
<dbReference type="RefSeq" id="WP_091761960.1">
    <property type="nucleotide sequence ID" value="NZ_FOHB01000008.1"/>
</dbReference>
<dbReference type="PRINTS" id="PR00131">
    <property type="entry name" value="GLHYDRLASE1"/>
</dbReference>
<evidence type="ECO:0000256" key="4">
    <source>
        <dbReference type="ARBA" id="ARBA00022801"/>
    </source>
</evidence>
<dbReference type="InterPro" id="IPR001360">
    <property type="entry name" value="Glyco_hydro_1"/>
</dbReference>
<dbReference type="GO" id="GO:0008422">
    <property type="term" value="F:beta-glucosidase activity"/>
    <property type="evidence" value="ECO:0007669"/>
    <property type="project" value="UniProtKB-EC"/>
</dbReference>
<feature type="binding site" evidence="10">
    <location>
        <position position="68"/>
    </location>
    <ligand>
        <name>substrate</name>
    </ligand>
</feature>
<name>A0A1H9XH81_9MICO</name>
<dbReference type="Pfam" id="PF00232">
    <property type="entry name" value="Glyco_hydro_1"/>
    <property type="match status" value="1"/>
</dbReference>
<evidence type="ECO:0000256" key="6">
    <source>
        <dbReference type="ARBA" id="ARBA00023277"/>
    </source>
</evidence>
<dbReference type="GO" id="GO:0030245">
    <property type="term" value="P:cellulose catabolic process"/>
    <property type="evidence" value="ECO:0007669"/>
    <property type="project" value="UniProtKB-KW"/>
</dbReference>
<dbReference type="EMBL" id="FOHB01000008">
    <property type="protein sequence ID" value="SES45556.1"/>
    <property type="molecule type" value="Genomic_DNA"/>
</dbReference>
<sequence>MPGTQPARRDVLRAAVAGATLGLAGITVNACTGTEPAGTRHTPANRGQGAVVRFPAGFSWGVATSAFQVEGATRADGRGRSIWDTFAAQPGAIVDGSSADRACDHYRLVERDLDLMRSLGVRSYRFSVAWPRVLPEGRGPVNAKGLGFYDRLVDGLAARGIQAVATLYHWDLPQALEDAGGWERRDSADWFADYSAVVVKALGDRVDRWVTVNEAKIIAREGYQTGRFAPGKSDRVASGRVIHHLGLAHGRAVQGFRASGARGAIGPCVQLAPCYPADDSDDARRATERADVTENTLYLDPVLHGRYPRGLADADPEAAAGIRAAARDGDLDVISAPVDFVGVNYYGPQVMGGNGPVTRYPVSSAGWQQVHPRGLTDVLLRLHHDYGSPEIVVTENGVPDAPGEDLHDASRTTFLHDHLLAVHEAVAKGAKVKGFHAWALMDDFEWAFGYTQRWGLVHVDFDTLQRTPKDSARWYQQVAAANAVRPATPSPRR</sequence>
<evidence type="ECO:0000256" key="1">
    <source>
        <dbReference type="ARBA" id="ARBA00000448"/>
    </source>
</evidence>
<proteinExistence type="inferred from homology"/>
<comment type="similarity">
    <text evidence="2 11">Belongs to the glycosyl hydrolase 1 family.</text>
</comment>
<dbReference type="EC" id="3.2.1.21" evidence="3 11"/>
<evidence type="ECO:0000256" key="2">
    <source>
        <dbReference type="ARBA" id="ARBA00010838"/>
    </source>
</evidence>
<evidence type="ECO:0000256" key="9">
    <source>
        <dbReference type="PIRSR" id="PIRSR617736-1"/>
    </source>
</evidence>
<evidence type="ECO:0000313" key="13">
    <source>
        <dbReference type="Proteomes" id="UP000199019"/>
    </source>
</evidence>
<keyword evidence="13" id="KW-1185">Reference proteome</keyword>
<feature type="binding site" evidence="10">
    <location>
        <position position="213"/>
    </location>
    <ligand>
        <name>substrate</name>
    </ligand>
</feature>
<gene>
    <name evidence="12" type="ORF">SAMN05216199_3815</name>
</gene>
<dbReference type="InterPro" id="IPR017736">
    <property type="entry name" value="Glyco_hydro_1_beta-glucosidase"/>
</dbReference>
<comment type="catalytic activity">
    <reaction evidence="1 11">
        <text>Hydrolysis of terminal, non-reducing beta-D-glucosyl residues with release of beta-D-glucose.</text>
        <dbReference type="EC" id="3.2.1.21"/>
    </reaction>
</comment>
<evidence type="ECO:0000256" key="5">
    <source>
        <dbReference type="ARBA" id="ARBA00023001"/>
    </source>
</evidence>
<dbReference type="SUPFAM" id="SSF51445">
    <property type="entry name" value="(Trans)glycosidases"/>
    <property type="match status" value="1"/>
</dbReference>
<dbReference type="GO" id="GO:0005829">
    <property type="term" value="C:cytosol"/>
    <property type="evidence" value="ECO:0007669"/>
    <property type="project" value="TreeGrafter"/>
</dbReference>
<keyword evidence="8" id="KW-0624">Polysaccharide degradation</keyword>
<dbReference type="STRING" id="587636.SAMN05216199_3815"/>
<feature type="binding site" evidence="10">
    <location>
        <position position="438"/>
    </location>
    <ligand>
        <name>substrate</name>
    </ligand>
</feature>
<evidence type="ECO:0000256" key="7">
    <source>
        <dbReference type="ARBA" id="ARBA00023295"/>
    </source>
</evidence>
<dbReference type="NCBIfam" id="TIGR03356">
    <property type="entry name" value="BGL"/>
    <property type="match status" value="1"/>
</dbReference>